<comment type="subcellular location">
    <subcellularLocation>
        <location evidence="1">Membrane</location>
        <topology evidence="1">Multi-pass membrane protein</topology>
    </subcellularLocation>
</comment>
<keyword evidence="9" id="KW-0645">Protease</keyword>
<name>A0A1H8GKW5_9RHOB</name>
<keyword evidence="6 7" id="KW-0472">Membrane</keyword>
<keyword evidence="9" id="KW-0378">Hydrolase</keyword>
<evidence type="ECO:0000256" key="6">
    <source>
        <dbReference type="ARBA" id="ARBA00023136"/>
    </source>
</evidence>
<dbReference type="PANTHER" id="PTHR43066">
    <property type="entry name" value="RHOMBOID-RELATED PROTEIN"/>
    <property type="match status" value="1"/>
</dbReference>
<gene>
    <name evidence="9" type="ORF">SAMN04489859_100714</name>
</gene>
<dbReference type="GO" id="GO:0004252">
    <property type="term" value="F:serine-type endopeptidase activity"/>
    <property type="evidence" value="ECO:0007669"/>
    <property type="project" value="InterPro"/>
</dbReference>
<feature type="transmembrane region" description="Helical" evidence="7">
    <location>
        <begin position="103"/>
        <end position="121"/>
    </location>
</feature>
<dbReference type="Proteomes" id="UP000199054">
    <property type="component" value="Unassembled WGS sequence"/>
</dbReference>
<evidence type="ECO:0000256" key="5">
    <source>
        <dbReference type="ARBA" id="ARBA00022989"/>
    </source>
</evidence>
<dbReference type="OrthoDB" id="9797190at2"/>
<dbReference type="PANTHER" id="PTHR43066:SF26">
    <property type="entry name" value="RHOMBOID PROTEASE GLPG"/>
    <property type="match status" value="1"/>
</dbReference>
<accession>A0A1H8GKW5</accession>
<dbReference type="InterPro" id="IPR022764">
    <property type="entry name" value="Peptidase_S54_rhomboid_dom"/>
</dbReference>
<feature type="transmembrane region" description="Helical" evidence="7">
    <location>
        <begin position="127"/>
        <end position="148"/>
    </location>
</feature>
<dbReference type="SUPFAM" id="SSF144091">
    <property type="entry name" value="Rhomboid-like"/>
    <property type="match status" value="1"/>
</dbReference>
<sequence length="211" mass="22342">MAAPAPRIPRWTSAIVILCCVTEVALQLADLGGWPGLRHATVLYGAFWSQLMHGDPGLVAGQGLWMFASYGLLHAGFLHLTMNMVSLAAVARELRRLMPVGQMALAYGVSQIAAAGIYGWMEPMGGPMIGASGAVFGLAGALVGYATIWRLRTERPMRPVLRAVALVLGLNVALTLLMPQIAWQAHLGGAVAGLLIGLIAAHLRVSRVAMR</sequence>
<dbReference type="Gene3D" id="1.20.1540.10">
    <property type="entry name" value="Rhomboid-like"/>
    <property type="match status" value="1"/>
</dbReference>
<reference evidence="9 10" key="1">
    <citation type="submission" date="2016-10" db="EMBL/GenBank/DDBJ databases">
        <authorList>
            <person name="de Groot N.N."/>
        </authorList>
    </citation>
    <scope>NUCLEOTIDE SEQUENCE [LARGE SCALE GENOMIC DNA]</scope>
    <source>
        <strain evidence="9 10">DSM 8512</strain>
    </source>
</reference>
<dbReference type="STRING" id="34002.SAMN04489859_100714"/>
<protein>
    <submittedName>
        <fullName evidence="9">Membrane associated serine protease, rhomboid family</fullName>
    </submittedName>
</protein>
<keyword evidence="5 7" id="KW-1133">Transmembrane helix</keyword>
<evidence type="ECO:0000313" key="10">
    <source>
        <dbReference type="Proteomes" id="UP000199054"/>
    </source>
</evidence>
<evidence type="ECO:0000259" key="8">
    <source>
        <dbReference type="Pfam" id="PF01694"/>
    </source>
</evidence>
<keyword evidence="4 7" id="KW-0812">Transmembrane</keyword>
<dbReference type="InterPro" id="IPR035952">
    <property type="entry name" value="Rhomboid-like_sf"/>
</dbReference>
<keyword evidence="3" id="KW-0997">Cell inner membrane</keyword>
<evidence type="ECO:0000256" key="1">
    <source>
        <dbReference type="ARBA" id="ARBA00004141"/>
    </source>
</evidence>
<keyword evidence="10" id="KW-1185">Reference proteome</keyword>
<evidence type="ECO:0000256" key="3">
    <source>
        <dbReference type="ARBA" id="ARBA00022519"/>
    </source>
</evidence>
<dbReference type="RefSeq" id="WP_090611089.1">
    <property type="nucleotide sequence ID" value="NZ_CP067124.1"/>
</dbReference>
<feature type="transmembrane region" description="Helical" evidence="7">
    <location>
        <begin position="187"/>
        <end position="205"/>
    </location>
</feature>
<keyword evidence="2" id="KW-1003">Cell membrane</keyword>
<dbReference type="GO" id="GO:0006508">
    <property type="term" value="P:proteolysis"/>
    <property type="evidence" value="ECO:0007669"/>
    <property type="project" value="UniProtKB-KW"/>
</dbReference>
<dbReference type="Pfam" id="PF01694">
    <property type="entry name" value="Rhomboid"/>
    <property type="match status" value="1"/>
</dbReference>
<evidence type="ECO:0000256" key="4">
    <source>
        <dbReference type="ARBA" id="ARBA00022692"/>
    </source>
</evidence>
<evidence type="ECO:0000313" key="9">
    <source>
        <dbReference type="EMBL" id="SEN44450.1"/>
    </source>
</evidence>
<dbReference type="EMBL" id="FODE01000007">
    <property type="protein sequence ID" value="SEN44450.1"/>
    <property type="molecule type" value="Genomic_DNA"/>
</dbReference>
<dbReference type="GO" id="GO:0016020">
    <property type="term" value="C:membrane"/>
    <property type="evidence" value="ECO:0007669"/>
    <property type="project" value="UniProtKB-SubCell"/>
</dbReference>
<feature type="transmembrane region" description="Helical" evidence="7">
    <location>
        <begin position="160"/>
        <end position="181"/>
    </location>
</feature>
<dbReference type="AlphaFoldDB" id="A0A1H8GKW5"/>
<organism evidence="9 10">
    <name type="scientific">Paracoccus alcaliphilus</name>
    <dbReference type="NCBI Taxonomy" id="34002"/>
    <lineage>
        <taxon>Bacteria</taxon>
        <taxon>Pseudomonadati</taxon>
        <taxon>Pseudomonadota</taxon>
        <taxon>Alphaproteobacteria</taxon>
        <taxon>Rhodobacterales</taxon>
        <taxon>Paracoccaceae</taxon>
        <taxon>Paracoccus</taxon>
    </lineage>
</organism>
<feature type="transmembrane region" description="Helical" evidence="7">
    <location>
        <begin position="64"/>
        <end position="91"/>
    </location>
</feature>
<evidence type="ECO:0000256" key="7">
    <source>
        <dbReference type="SAM" id="Phobius"/>
    </source>
</evidence>
<evidence type="ECO:0000256" key="2">
    <source>
        <dbReference type="ARBA" id="ARBA00022475"/>
    </source>
</evidence>
<feature type="domain" description="Peptidase S54 rhomboid" evidence="8">
    <location>
        <begin position="63"/>
        <end position="200"/>
    </location>
</feature>
<proteinExistence type="predicted"/>